<dbReference type="SUPFAM" id="SSF51695">
    <property type="entry name" value="PLC-like phosphodiesterases"/>
    <property type="match status" value="1"/>
</dbReference>
<dbReference type="GO" id="GO:0006629">
    <property type="term" value="P:lipid metabolic process"/>
    <property type="evidence" value="ECO:0007669"/>
    <property type="project" value="InterPro"/>
</dbReference>
<evidence type="ECO:0000313" key="2">
    <source>
        <dbReference type="EMBL" id="HHJ52529.1"/>
    </source>
</evidence>
<dbReference type="GO" id="GO:0008081">
    <property type="term" value="F:phosphoric diester hydrolase activity"/>
    <property type="evidence" value="ECO:0007669"/>
    <property type="project" value="InterPro"/>
</dbReference>
<gene>
    <name evidence="2" type="ORF">ENJ89_05000</name>
</gene>
<organism evidence="2">
    <name type="scientific">Caldithrix abyssi</name>
    <dbReference type="NCBI Taxonomy" id="187145"/>
    <lineage>
        <taxon>Bacteria</taxon>
        <taxon>Pseudomonadati</taxon>
        <taxon>Calditrichota</taxon>
        <taxon>Calditrichia</taxon>
        <taxon>Calditrichales</taxon>
        <taxon>Calditrichaceae</taxon>
        <taxon>Caldithrix</taxon>
    </lineage>
</organism>
<dbReference type="Pfam" id="PF03009">
    <property type="entry name" value="GDPD"/>
    <property type="match status" value="1"/>
</dbReference>
<dbReference type="AlphaFoldDB" id="A0A7V5UER8"/>
<accession>A0A7V5UER8</accession>
<protein>
    <recommendedName>
        <fullName evidence="1">GP-PDE domain-containing protein</fullName>
    </recommendedName>
</protein>
<dbReference type="Proteomes" id="UP000886124">
    <property type="component" value="Unassembled WGS sequence"/>
</dbReference>
<dbReference type="InterPro" id="IPR030395">
    <property type="entry name" value="GP_PDE_dom"/>
</dbReference>
<feature type="domain" description="GP-PDE" evidence="1">
    <location>
        <begin position="1"/>
        <end position="84"/>
    </location>
</feature>
<reference evidence="2" key="1">
    <citation type="journal article" date="2020" name="mSystems">
        <title>Genome- and Community-Level Interaction Insights into Carbon Utilization and Element Cycling Functions of Hydrothermarchaeota in Hydrothermal Sediment.</title>
        <authorList>
            <person name="Zhou Z."/>
            <person name="Liu Y."/>
            <person name="Xu W."/>
            <person name="Pan J."/>
            <person name="Luo Z.H."/>
            <person name="Li M."/>
        </authorList>
    </citation>
    <scope>NUCLEOTIDE SEQUENCE [LARGE SCALE GENOMIC DNA]</scope>
    <source>
        <strain evidence="2">HyVt-527</strain>
    </source>
</reference>
<name>A0A7V5UER8_CALAY</name>
<comment type="caution">
    <text evidence="2">The sequence shown here is derived from an EMBL/GenBank/DDBJ whole genome shotgun (WGS) entry which is preliminary data.</text>
</comment>
<proteinExistence type="predicted"/>
<dbReference type="EMBL" id="DROD01000339">
    <property type="protein sequence ID" value="HHJ52529.1"/>
    <property type="molecule type" value="Genomic_DNA"/>
</dbReference>
<dbReference type="InterPro" id="IPR017946">
    <property type="entry name" value="PLC-like_Pdiesterase_TIM-brl"/>
</dbReference>
<dbReference type="Gene3D" id="3.20.20.190">
    <property type="entry name" value="Phosphatidylinositol (PI) phosphodiesterase"/>
    <property type="match status" value="1"/>
</dbReference>
<dbReference type="PROSITE" id="PS51704">
    <property type="entry name" value="GP_PDE"/>
    <property type="match status" value="1"/>
</dbReference>
<evidence type="ECO:0000259" key="1">
    <source>
        <dbReference type="PROSITE" id="PS51704"/>
    </source>
</evidence>
<sequence length="84" mass="9985">MNRRLRVGYLFRNFAFAHRFFDVFIAADAWHPHYHLITAQFVEMAKQKGKELYVWTVNKRQLLNSLSAFPLDGIITDTLFHSQK</sequence>